<sequence>MTISYESPTIDATQNATVKKPAYFTEKFNKSESNEKIIKELGLVGHREGGFFKETDRSPFYIENPHYQGNSSTMSTVNQPQSNDDKAKYRNYSTLIYYLLTPEIPYGRFHTNKNRIIHILQKGRGQYVLIYPNGEVKSFIVGFNHSKGEVSQWVVPGGVYKASYLLPLDSQIGETKDDHLLISEVVVPGFEYEDHEFLEGVDNLKKLVGEEKGDELSFLLHESN</sequence>
<dbReference type="FunCoup" id="K0KGQ2">
    <property type="interactions" value="103"/>
</dbReference>
<dbReference type="CDD" id="cd06121">
    <property type="entry name" value="cupin_YML079wp"/>
    <property type="match status" value="1"/>
</dbReference>
<evidence type="ECO:0000259" key="2">
    <source>
        <dbReference type="Pfam" id="PF06172"/>
    </source>
</evidence>
<dbReference type="InParanoid" id="K0KGQ2"/>
<accession>K0KGQ2</accession>
<dbReference type="Pfam" id="PF06172">
    <property type="entry name" value="Cupin_5"/>
    <property type="match status" value="1"/>
</dbReference>
<dbReference type="PANTHER" id="PTHR33387">
    <property type="entry name" value="RMLC-LIKE JELLY ROLL FOLD PROTEIN"/>
    <property type="match status" value="1"/>
</dbReference>
<name>K0KGQ2_WICCF</name>
<evidence type="ECO:0000313" key="3">
    <source>
        <dbReference type="EMBL" id="CCH41362.1"/>
    </source>
</evidence>
<keyword evidence="4" id="KW-1185">Reference proteome</keyword>
<dbReference type="EMBL" id="CAIF01000017">
    <property type="protein sequence ID" value="CCH41362.1"/>
    <property type="molecule type" value="Genomic_DNA"/>
</dbReference>
<feature type="compositionally biased region" description="Polar residues" evidence="1">
    <location>
        <begin position="67"/>
        <end position="82"/>
    </location>
</feature>
<comment type="caution">
    <text evidence="3">The sequence shown here is derived from an EMBL/GenBank/DDBJ whole genome shotgun (WGS) entry which is preliminary data.</text>
</comment>
<proteinExistence type="predicted"/>
<evidence type="ECO:0000313" key="4">
    <source>
        <dbReference type="Proteomes" id="UP000009328"/>
    </source>
</evidence>
<gene>
    <name evidence="3" type="ORF">BN7_901</name>
</gene>
<protein>
    <recommendedName>
        <fullName evidence="2">DUF985 domain-containing protein</fullName>
    </recommendedName>
</protein>
<dbReference type="PANTHER" id="PTHR33387:SF3">
    <property type="entry name" value="DUF985 DOMAIN-CONTAINING PROTEIN"/>
    <property type="match status" value="1"/>
</dbReference>
<feature type="region of interest" description="Disordered" evidence="1">
    <location>
        <begin position="63"/>
        <end position="86"/>
    </location>
</feature>
<dbReference type="Gene3D" id="2.60.120.10">
    <property type="entry name" value="Jelly Rolls"/>
    <property type="match status" value="1"/>
</dbReference>
<dbReference type="eggNOG" id="ENOG502RCWJ">
    <property type="taxonomic scope" value="Eukaryota"/>
</dbReference>
<reference evidence="3 4" key="1">
    <citation type="journal article" date="2012" name="Eukaryot. Cell">
        <title>Draft genome sequence of Wickerhamomyces ciferrii NRRL Y-1031 F-60-10.</title>
        <authorList>
            <person name="Schneider J."/>
            <person name="Andrea H."/>
            <person name="Blom J."/>
            <person name="Jaenicke S."/>
            <person name="Ruckert C."/>
            <person name="Schorsch C."/>
            <person name="Szczepanowski R."/>
            <person name="Farwick M."/>
            <person name="Goesmann A."/>
            <person name="Puhler A."/>
            <person name="Schaffer S."/>
            <person name="Tauch A."/>
            <person name="Kohler T."/>
            <person name="Brinkrolf K."/>
        </authorList>
    </citation>
    <scope>NUCLEOTIDE SEQUENCE [LARGE SCALE GENOMIC DNA]</scope>
    <source>
        <strain evidence="4">ATCC 14091 / BCRC 22168 / CBS 111 / JCM 3599 / NBRC 0793 / NRRL Y-1031 F-60-10</strain>
    </source>
</reference>
<dbReference type="Proteomes" id="UP000009328">
    <property type="component" value="Unassembled WGS sequence"/>
</dbReference>
<dbReference type="InterPro" id="IPR039935">
    <property type="entry name" value="YML079W-like"/>
</dbReference>
<dbReference type="AlphaFoldDB" id="K0KGQ2"/>
<dbReference type="SUPFAM" id="SSF51182">
    <property type="entry name" value="RmlC-like cupins"/>
    <property type="match status" value="1"/>
</dbReference>
<feature type="domain" description="DUF985" evidence="2">
    <location>
        <begin position="35"/>
        <end position="198"/>
    </location>
</feature>
<dbReference type="HOGENOM" id="CLU_097615_0_0_1"/>
<dbReference type="InterPro" id="IPR011051">
    <property type="entry name" value="RmlC_Cupin_sf"/>
</dbReference>
<dbReference type="InterPro" id="IPR014710">
    <property type="entry name" value="RmlC-like_jellyroll"/>
</dbReference>
<organism evidence="3 4">
    <name type="scientific">Wickerhamomyces ciferrii (strain ATCC 14091 / BCRC 22168 / CBS 111 / JCM 3599 / NBRC 0793 / NRRL Y-1031 F-60-10)</name>
    <name type="common">Yeast</name>
    <name type="synonym">Pichia ciferrii</name>
    <dbReference type="NCBI Taxonomy" id="1206466"/>
    <lineage>
        <taxon>Eukaryota</taxon>
        <taxon>Fungi</taxon>
        <taxon>Dikarya</taxon>
        <taxon>Ascomycota</taxon>
        <taxon>Saccharomycotina</taxon>
        <taxon>Saccharomycetes</taxon>
        <taxon>Phaffomycetales</taxon>
        <taxon>Wickerhamomycetaceae</taxon>
        <taxon>Wickerhamomyces</taxon>
    </lineage>
</organism>
<dbReference type="InterPro" id="IPR009327">
    <property type="entry name" value="Cupin_DUF985"/>
</dbReference>
<evidence type="ECO:0000256" key="1">
    <source>
        <dbReference type="SAM" id="MobiDB-lite"/>
    </source>
</evidence>